<feature type="compositionally biased region" description="Low complexity" evidence="3">
    <location>
        <begin position="161"/>
        <end position="171"/>
    </location>
</feature>
<feature type="compositionally biased region" description="Low complexity" evidence="3">
    <location>
        <begin position="315"/>
        <end position="377"/>
    </location>
</feature>
<dbReference type="PANTHER" id="PTHR16148:SF14">
    <property type="entry name" value="MYND-TYPE DOMAIN-CONTAINING PROTEIN"/>
    <property type="match status" value="1"/>
</dbReference>
<evidence type="ECO:0000313" key="6">
    <source>
        <dbReference type="Proteomes" id="UP000646827"/>
    </source>
</evidence>
<dbReference type="InterPro" id="IPR023578">
    <property type="entry name" value="Ras_GEF_dom_sf"/>
</dbReference>
<reference evidence="5 6" key="1">
    <citation type="submission" date="2020-12" db="EMBL/GenBank/DDBJ databases">
        <title>Metabolic potential, ecology and presence of endohyphal bacteria is reflected in genomic diversity of Mucoromycotina.</title>
        <authorList>
            <person name="Muszewska A."/>
            <person name="Okrasinska A."/>
            <person name="Steczkiewicz K."/>
            <person name="Drgas O."/>
            <person name="Orlowska M."/>
            <person name="Perlinska-Lenart U."/>
            <person name="Aleksandrzak-Piekarczyk T."/>
            <person name="Szatraj K."/>
            <person name="Zielenkiewicz U."/>
            <person name="Pilsyk S."/>
            <person name="Malc E."/>
            <person name="Mieczkowski P."/>
            <person name="Kruszewska J.S."/>
            <person name="Biernat P."/>
            <person name="Pawlowska J."/>
        </authorList>
    </citation>
    <scope>NUCLEOTIDE SEQUENCE [LARGE SCALE GENOMIC DNA]</scope>
    <source>
        <strain evidence="5 6">CBS 142.35</strain>
    </source>
</reference>
<evidence type="ECO:0000313" key="5">
    <source>
        <dbReference type="EMBL" id="KAG2216650.1"/>
    </source>
</evidence>
<feature type="region of interest" description="Disordered" evidence="3">
    <location>
        <begin position="429"/>
        <end position="449"/>
    </location>
</feature>
<dbReference type="PANTHER" id="PTHR16148">
    <property type="entry name" value="NF-KAPPA-B-REPRESSING FACTOR-RELATED"/>
    <property type="match status" value="1"/>
</dbReference>
<dbReference type="AlphaFoldDB" id="A0A8H7VDQ8"/>
<feature type="region of interest" description="Disordered" evidence="3">
    <location>
        <begin position="293"/>
        <end position="386"/>
    </location>
</feature>
<accession>A0A8H7VDQ8</accession>
<name>A0A8H7VDQ8_9FUNG</name>
<dbReference type="SUPFAM" id="SSF48366">
    <property type="entry name" value="Ras GEF"/>
    <property type="match status" value="1"/>
</dbReference>
<feature type="domain" description="N-terminal Ras-GEF" evidence="4">
    <location>
        <begin position="481"/>
        <end position="601"/>
    </location>
</feature>
<evidence type="ECO:0000256" key="3">
    <source>
        <dbReference type="SAM" id="MobiDB-lite"/>
    </source>
</evidence>
<evidence type="ECO:0000256" key="2">
    <source>
        <dbReference type="SAM" id="Coils"/>
    </source>
</evidence>
<dbReference type="InterPro" id="IPR000651">
    <property type="entry name" value="Ras-like_Gua-exchang_fac_N"/>
</dbReference>
<keyword evidence="2" id="KW-0175">Coiled coil</keyword>
<dbReference type="Pfam" id="PF00618">
    <property type="entry name" value="RasGEF_N"/>
    <property type="match status" value="1"/>
</dbReference>
<feature type="non-terminal residue" evidence="5">
    <location>
        <position position="1"/>
    </location>
</feature>
<gene>
    <name evidence="5" type="ORF">INT45_010790</name>
</gene>
<feature type="compositionally biased region" description="Low complexity" evidence="3">
    <location>
        <begin position="138"/>
        <end position="147"/>
    </location>
</feature>
<dbReference type="SMART" id="SM00229">
    <property type="entry name" value="RasGEFN"/>
    <property type="match status" value="1"/>
</dbReference>
<dbReference type="EMBL" id="JAEPRB010000377">
    <property type="protein sequence ID" value="KAG2216650.1"/>
    <property type="molecule type" value="Genomic_DNA"/>
</dbReference>
<keyword evidence="1" id="KW-0344">Guanine-nucleotide releasing factor</keyword>
<proteinExistence type="predicted"/>
<dbReference type="Gene3D" id="1.20.870.10">
    <property type="entry name" value="Son of sevenless (SoS) protein Chain: S domain 1"/>
    <property type="match status" value="1"/>
</dbReference>
<evidence type="ECO:0000259" key="4">
    <source>
        <dbReference type="PROSITE" id="PS50212"/>
    </source>
</evidence>
<organism evidence="5 6">
    <name type="scientific">Circinella minor</name>
    <dbReference type="NCBI Taxonomy" id="1195481"/>
    <lineage>
        <taxon>Eukaryota</taxon>
        <taxon>Fungi</taxon>
        <taxon>Fungi incertae sedis</taxon>
        <taxon>Mucoromycota</taxon>
        <taxon>Mucoromycotina</taxon>
        <taxon>Mucoromycetes</taxon>
        <taxon>Mucorales</taxon>
        <taxon>Lichtheimiaceae</taxon>
        <taxon>Circinella</taxon>
    </lineage>
</organism>
<dbReference type="PROSITE" id="PS50212">
    <property type="entry name" value="RASGEF_NTER"/>
    <property type="match status" value="1"/>
</dbReference>
<keyword evidence="6" id="KW-1185">Reference proteome</keyword>
<sequence length="603" mass="66879">DILEETVIVVEPNGDKVILPQETAIAMPEGQNHHSRCNSVVPPSLEATEGGRERAALATVFGVKEYSESNTFWERLVRQHQEMAAKKQQQEEILKKKKNNALQVNADNNNRQQHNTLLLSPPPPPPKKQHAITRKPVPGASSSSSASSPPPPLPPLKINNSTTTSSSASSSGATAAAFKPLPDIPNVSKFNDFLIEDEHGMDLMFPASPSSVMLHSFSPHLDHTMTESSVHSSIVLLDDVVIGENQQQEEQEHQVHVGGGNHVVYPPKLFIGYPPAIFDMLKSDDDERIIVWGPDPTFDESSMASSPTTLNDQESIISSGSTIAANNNNNKKPSTPSIQGFSTNATAHNSNNNGNNNGGNNSNNNNNGTNVSYNNVTHGGSTGKRRSNLVNSARMSAQSLFADGINRLSRQKSLPTKIRPRLRLDDAHASYSSTNSNNNNNNNSGRSTPRLLKRASFTMKHRVSDEELRSTLPPAPSVVAPRRVIEAASVEKLVEKLTNSLDYTLMTDFFLTYRTFISPTQLCKLLILRFRWALESDRDDRRVVRIRTFVVMRHWLLNYFIHDFIPCRELRIILTTFLNSLPQYTLVQQSPRDQRIVRGLKKV</sequence>
<evidence type="ECO:0000256" key="1">
    <source>
        <dbReference type="PROSITE-ProRule" id="PRU00135"/>
    </source>
</evidence>
<feature type="region of interest" description="Disordered" evidence="3">
    <location>
        <begin position="113"/>
        <end position="171"/>
    </location>
</feature>
<protein>
    <recommendedName>
        <fullName evidence="4">N-terminal Ras-GEF domain-containing protein</fullName>
    </recommendedName>
</protein>
<feature type="compositionally biased region" description="Low complexity" evidence="3">
    <location>
        <begin position="430"/>
        <end position="444"/>
    </location>
</feature>
<dbReference type="Proteomes" id="UP000646827">
    <property type="component" value="Unassembled WGS sequence"/>
</dbReference>
<dbReference type="OrthoDB" id="2283876at2759"/>
<feature type="non-terminal residue" evidence="5">
    <location>
        <position position="603"/>
    </location>
</feature>
<feature type="compositionally biased region" description="Polar residues" evidence="3">
    <location>
        <begin position="299"/>
        <end position="314"/>
    </location>
</feature>
<comment type="caution">
    <text evidence="5">The sequence shown here is derived from an EMBL/GenBank/DDBJ whole genome shotgun (WGS) entry which is preliminary data.</text>
</comment>
<dbReference type="CDD" id="cd06224">
    <property type="entry name" value="REM"/>
    <property type="match status" value="1"/>
</dbReference>
<feature type="coiled-coil region" evidence="2">
    <location>
        <begin position="77"/>
        <end position="107"/>
    </location>
</feature>
<dbReference type="GO" id="GO:0005085">
    <property type="term" value="F:guanyl-nucleotide exchange factor activity"/>
    <property type="evidence" value="ECO:0007669"/>
    <property type="project" value="UniProtKB-KW"/>
</dbReference>